<protein>
    <submittedName>
        <fullName evidence="1">Abi family protein</fullName>
    </submittedName>
</protein>
<dbReference type="AlphaFoldDB" id="A0A3P1WNX8"/>
<dbReference type="InterPro" id="IPR011664">
    <property type="entry name" value="Abi_system_AbiD/AbiF-like"/>
</dbReference>
<accession>A0A3P1WNX8</accession>
<organism evidence="1 2">
    <name type="scientific">Arachnia propionica</name>
    <dbReference type="NCBI Taxonomy" id="1750"/>
    <lineage>
        <taxon>Bacteria</taxon>
        <taxon>Bacillati</taxon>
        <taxon>Actinomycetota</taxon>
        <taxon>Actinomycetes</taxon>
        <taxon>Propionibacteriales</taxon>
        <taxon>Propionibacteriaceae</taxon>
        <taxon>Arachnia</taxon>
    </lineage>
</organism>
<proteinExistence type="predicted"/>
<evidence type="ECO:0000313" key="1">
    <source>
        <dbReference type="EMBL" id="RRD48329.1"/>
    </source>
</evidence>
<dbReference type="Pfam" id="PF07751">
    <property type="entry name" value="Abi_2"/>
    <property type="match status" value="1"/>
</dbReference>
<evidence type="ECO:0000313" key="2">
    <source>
        <dbReference type="Proteomes" id="UP000280935"/>
    </source>
</evidence>
<sequence length="307" mass="35197">MDNDVKAYKSYADQVQILEDRGMDMGDRESAAEILKRLNYYRLSGYWYPFRKLSGGKRLDEFFPGTRFCDVVKLYEFDARLRAATFAALAPIELAVRALIGHELGRIDPCIHHMPSLLGPQARVGDKYSKWLDRYQLEVEHSREEFVRHHVERYESRLPVWVAVEVLDWGSLTQLYSFAPRRTQDVVAKTCHLSAPQLGSWLKALNLVRNVCAHHGRFFNRVHAITPKLPPPSGQERADLDAVRTSWDRTFGQLTLIQYLMGKLEVGNPRLLPAVLKSFPGNRVVPVTHTGAPANWERDCGPLWRSD</sequence>
<dbReference type="OrthoDB" id="5363652at2"/>
<dbReference type="RefSeq" id="WP_125228961.1">
    <property type="nucleotide sequence ID" value="NZ_RQYT01000044.1"/>
</dbReference>
<comment type="caution">
    <text evidence="1">The sequence shown here is derived from an EMBL/GenBank/DDBJ whole genome shotgun (WGS) entry which is preliminary data.</text>
</comment>
<reference evidence="1 2" key="1">
    <citation type="submission" date="2018-11" db="EMBL/GenBank/DDBJ databases">
        <title>Genomes From Bacteria Associated with the Canine Oral Cavity: a Test Case for Automated Genome-Based Taxonomic Assignment.</title>
        <authorList>
            <person name="Coil D.A."/>
            <person name="Jospin G."/>
            <person name="Darling A.E."/>
            <person name="Wallis C."/>
            <person name="Davis I.J."/>
            <person name="Harris S."/>
            <person name="Eisen J.A."/>
            <person name="Holcombe L.J."/>
            <person name="O'Flynn C."/>
        </authorList>
    </citation>
    <scope>NUCLEOTIDE SEQUENCE [LARGE SCALE GENOMIC DNA]</scope>
    <source>
        <strain evidence="1 2">OH2822_COT-296</strain>
    </source>
</reference>
<name>A0A3P1WNX8_9ACTN</name>
<gene>
    <name evidence="1" type="ORF">EII35_13345</name>
</gene>
<dbReference type="EMBL" id="RQYT01000044">
    <property type="protein sequence ID" value="RRD48329.1"/>
    <property type="molecule type" value="Genomic_DNA"/>
</dbReference>
<dbReference type="Proteomes" id="UP000280935">
    <property type="component" value="Unassembled WGS sequence"/>
</dbReference>